<protein>
    <submittedName>
        <fullName evidence="1">Uncharacterized protein</fullName>
    </submittedName>
</protein>
<dbReference type="OrthoDB" id="969612at2"/>
<accession>A0A3N4M786</accession>
<reference evidence="2" key="1">
    <citation type="submission" date="2018-11" db="EMBL/GenBank/DDBJ databases">
        <title>Chitinophaga lutea sp.nov., isolate from arsenic contaminated soil.</title>
        <authorList>
            <person name="Zong Y."/>
        </authorList>
    </citation>
    <scope>NUCLEOTIDE SEQUENCE [LARGE SCALE GENOMIC DNA]</scope>
    <source>
        <strain evidence="2">YLT18</strain>
    </source>
</reference>
<keyword evidence="2" id="KW-1185">Reference proteome</keyword>
<organism evidence="1 2">
    <name type="scientific">Chitinophaga barathri</name>
    <dbReference type="NCBI Taxonomy" id="1647451"/>
    <lineage>
        <taxon>Bacteria</taxon>
        <taxon>Pseudomonadati</taxon>
        <taxon>Bacteroidota</taxon>
        <taxon>Chitinophagia</taxon>
        <taxon>Chitinophagales</taxon>
        <taxon>Chitinophagaceae</taxon>
        <taxon>Chitinophaga</taxon>
    </lineage>
</organism>
<dbReference type="AlphaFoldDB" id="A0A3N4M786"/>
<gene>
    <name evidence="1" type="ORF">EG028_19500</name>
</gene>
<proteinExistence type="predicted"/>
<comment type="caution">
    <text evidence="1">The sequence shown here is derived from an EMBL/GenBank/DDBJ whole genome shotgun (WGS) entry which is preliminary data.</text>
</comment>
<evidence type="ECO:0000313" key="2">
    <source>
        <dbReference type="Proteomes" id="UP000279089"/>
    </source>
</evidence>
<sequence>MKSYNNLPNREKGYFLHRWFPQHMPALVRFLTDMVVTIRERPESTHTEFPPSFSYDDFLEALNLANERLAEADQLAAKATFFAKYLFGRNIDAVMIYCLLQYVTVIQHPDRKFTEAVIFLFEH</sequence>
<evidence type="ECO:0000313" key="1">
    <source>
        <dbReference type="EMBL" id="RPD39314.1"/>
    </source>
</evidence>
<dbReference type="Proteomes" id="UP000279089">
    <property type="component" value="Unassembled WGS sequence"/>
</dbReference>
<name>A0A3N4M786_9BACT</name>
<dbReference type="RefSeq" id="WP_120517955.1">
    <property type="nucleotide sequence ID" value="NZ_QXZY01000011.1"/>
</dbReference>
<dbReference type="EMBL" id="RMBX01000011">
    <property type="protein sequence ID" value="RPD39314.1"/>
    <property type="molecule type" value="Genomic_DNA"/>
</dbReference>